<gene>
    <name evidence="1" type="primary">Contig8094.g8631</name>
    <name evidence="1" type="ORF">STYLEM_7965</name>
</gene>
<accession>A0A078A9N0</accession>
<protein>
    <submittedName>
        <fullName evidence="1">Uncharacterized protein</fullName>
    </submittedName>
</protein>
<reference evidence="1 2" key="1">
    <citation type="submission" date="2014-06" db="EMBL/GenBank/DDBJ databases">
        <authorList>
            <person name="Swart Estienne"/>
        </authorList>
    </citation>
    <scope>NUCLEOTIDE SEQUENCE [LARGE SCALE GENOMIC DNA]</scope>
    <source>
        <strain evidence="1 2">130c</strain>
    </source>
</reference>
<name>A0A078A9N0_STYLE</name>
<keyword evidence="2" id="KW-1185">Reference proteome</keyword>
<organism evidence="1 2">
    <name type="scientific">Stylonychia lemnae</name>
    <name type="common">Ciliate</name>
    <dbReference type="NCBI Taxonomy" id="5949"/>
    <lineage>
        <taxon>Eukaryota</taxon>
        <taxon>Sar</taxon>
        <taxon>Alveolata</taxon>
        <taxon>Ciliophora</taxon>
        <taxon>Intramacronucleata</taxon>
        <taxon>Spirotrichea</taxon>
        <taxon>Stichotrichia</taxon>
        <taxon>Sporadotrichida</taxon>
        <taxon>Oxytrichidae</taxon>
        <taxon>Stylonychinae</taxon>
        <taxon>Stylonychia</taxon>
    </lineage>
</organism>
<evidence type="ECO:0000313" key="1">
    <source>
        <dbReference type="EMBL" id="CDW78980.1"/>
    </source>
</evidence>
<dbReference type="AlphaFoldDB" id="A0A078A9N0"/>
<sequence>MLSVLQEIVLMAPYQAAYIAKTRIYTRTFQISSVWNSALRISLASKQKGVISNQQHKVFYIDNTDKEQVIELGTLDFPYRNLDDPFREIFNQQSQNKPTVQILIREGVNITQYSSQVPLLLLQTDATLGLLSIQLRLLTNEHLVCLIQLSHLMGLQQIMMLMARLNKI</sequence>
<dbReference type="InParanoid" id="A0A078A9N0"/>
<proteinExistence type="predicted"/>
<dbReference type="Proteomes" id="UP000039865">
    <property type="component" value="Unassembled WGS sequence"/>
</dbReference>
<dbReference type="EMBL" id="CCKQ01007587">
    <property type="protein sequence ID" value="CDW78980.1"/>
    <property type="molecule type" value="Genomic_DNA"/>
</dbReference>
<evidence type="ECO:0000313" key="2">
    <source>
        <dbReference type="Proteomes" id="UP000039865"/>
    </source>
</evidence>